<gene>
    <name evidence="1" type="ORF">DB32_007895</name>
</gene>
<dbReference type="Proteomes" id="UP000034883">
    <property type="component" value="Chromosome"/>
</dbReference>
<proteinExistence type="predicted"/>
<dbReference type="STRING" id="927083.DB32_007895"/>
<evidence type="ECO:0000313" key="1">
    <source>
        <dbReference type="EMBL" id="AKF10746.1"/>
    </source>
</evidence>
<protein>
    <submittedName>
        <fullName evidence="1">Uncharacterized protein</fullName>
    </submittedName>
</protein>
<accession>A0A0F6W9F9</accession>
<name>A0A0F6W9F9_9BACT</name>
<dbReference type="EMBL" id="CP011125">
    <property type="protein sequence ID" value="AKF10746.1"/>
    <property type="molecule type" value="Genomic_DNA"/>
</dbReference>
<evidence type="ECO:0000313" key="2">
    <source>
        <dbReference type="Proteomes" id="UP000034883"/>
    </source>
</evidence>
<dbReference type="KEGG" id="samy:DB32_007895"/>
<sequence>MHTPHPLEGAGGSVARAVIGSVLLVSGVRRRGIVGALLATAGGVVLRRAAEELYTHVRDELFAPRPDLERRYGEDFDRDVVEEASWESFPASDPPGFTH</sequence>
<organism evidence="1 2">
    <name type="scientific">Sandaracinus amylolyticus</name>
    <dbReference type="NCBI Taxonomy" id="927083"/>
    <lineage>
        <taxon>Bacteria</taxon>
        <taxon>Pseudomonadati</taxon>
        <taxon>Myxococcota</taxon>
        <taxon>Polyangia</taxon>
        <taxon>Polyangiales</taxon>
        <taxon>Sandaracinaceae</taxon>
        <taxon>Sandaracinus</taxon>
    </lineage>
</organism>
<reference evidence="1 2" key="1">
    <citation type="submission" date="2015-03" db="EMBL/GenBank/DDBJ databases">
        <title>Genome assembly of Sandaracinus amylolyticus DSM 53668.</title>
        <authorList>
            <person name="Sharma G."/>
            <person name="Subramanian S."/>
        </authorList>
    </citation>
    <scope>NUCLEOTIDE SEQUENCE [LARGE SCALE GENOMIC DNA]</scope>
    <source>
        <strain evidence="1 2">DSM 53668</strain>
    </source>
</reference>
<keyword evidence="2" id="KW-1185">Reference proteome</keyword>
<dbReference type="AlphaFoldDB" id="A0A0F6W9F9"/>